<evidence type="ECO:0000313" key="2">
    <source>
        <dbReference type="EMBL" id="OMO93356.1"/>
    </source>
</evidence>
<accession>A0A1R3JEV8</accession>
<proteinExistence type="predicted"/>
<evidence type="ECO:0000313" key="3">
    <source>
        <dbReference type="Proteomes" id="UP000187203"/>
    </source>
</evidence>
<sequence>MSQQSNSEDDLARMGSKPPIQSSTLHTCVNLGKVVSAVYFVDP</sequence>
<dbReference type="Proteomes" id="UP000187203">
    <property type="component" value="Unassembled WGS sequence"/>
</dbReference>
<dbReference type="EMBL" id="AWUE01016271">
    <property type="protein sequence ID" value="OMO93356.1"/>
    <property type="molecule type" value="Genomic_DNA"/>
</dbReference>
<dbReference type="AlphaFoldDB" id="A0A1R3JEV8"/>
<reference evidence="3" key="1">
    <citation type="submission" date="2013-09" db="EMBL/GenBank/DDBJ databases">
        <title>Corchorus olitorius genome sequencing.</title>
        <authorList>
            <person name="Alam M."/>
            <person name="Haque M.S."/>
            <person name="Islam M.S."/>
            <person name="Emdad E.M."/>
            <person name="Islam M.M."/>
            <person name="Ahmed B."/>
            <person name="Halim A."/>
            <person name="Hossen Q.M.M."/>
            <person name="Hossain M.Z."/>
            <person name="Ahmed R."/>
            <person name="Khan M.M."/>
            <person name="Islam R."/>
            <person name="Rashid M.M."/>
            <person name="Khan S.A."/>
            <person name="Rahman M.S."/>
            <person name="Alam M."/>
            <person name="Yahiya A.S."/>
            <person name="Khan M.S."/>
            <person name="Azam M.S."/>
            <person name="Haque T."/>
            <person name="Lashkar M.Z.H."/>
            <person name="Akhand A.I."/>
            <person name="Morshed G."/>
            <person name="Roy S."/>
            <person name="Uddin K.S."/>
            <person name="Rabeya T."/>
            <person name="Hossain A.S."/>
            <person name="Chowdhury A."/>
            <person name="Snigdha A.R."/>
            <person name="Mortoza M.S."/>
            <person name="Matin S.A."/>
            <person name="Hoque S.M.E."/>
            <person name="Islam M.K."/>
            <person name="Roy D.K."/>
            <person name="Haider R."/>
            <person name="Moosa M.M."/>
            <person name="Elias S.M."/>
            <person name="Hasan A.M."/>
            <person name="Jahan S."/>
            <person name="Shafiuddin M."/>
            <person name="Mahmood N."/>
            <person name="Shommy N.S."/>
        </authorList>
    </citation>
    <scope>NUCLEOTIDE SEQUENCE [LARGE SCALE GENOMIC DNA]</scope>
    <source>
        <strain evidence="3">cv. O-4</strain>
    </source>
</reference>
<comment type="caution">
    <text evidence="2">The sequence shown here is derived from an EMBL/GenBank/DDBJ whole genome shotgun (WGS) entry which is preliminary data.</text>
</comment>
<protein>
    <submittedName>
        <fullName evidence="2">Uncharacterized protein</fullName>
    </submittedName>
</protein>
<keyword evidence="3" id="KW-1185">Reference proteome</keyword>
<evidence type="ECO:0000256" key="1">
    <source>
        <dbReference type="SAM" id="MobiDB-lite"/>
    </source>
</evidence>
<feature type="region of interest" description="Disordered" evidence="1">
    <location>
        <begin position="1"/>
        <end position="23"/>
    </location>
</feature>
<gene>
    <name evidence="2" type="ORF">COLO4_16952</name>
</gene>
<organism evidence="2 3">
    <name type="scientific">Corchorus olitorius</name>
    <dbReference type="NCBI Taxonomy" id="93759"/>
    <lineage>
        <taxon>Eukaryota</taxon>
        <taxon>Viridiplantae</taxon>
        <taxon>Streptophyta</taxon>
        <taxon>Embryophyta</taxon>
        <taxon>Tracheophyta</taxon>
        <taxon>Spermatophyta</taxon>
        <taxon>Magnoliopsida</taxon>
        <taxon>eudicotyledons</taxon>
        <taxon>Gunneridae</taxon>
        <taxon>Pentapetalae</taxon>
        <taxon>rosids</taxon>
        <taxon>malvids</taxon>
        <taxon>Malvales</taxon>
        <taxon>Malvaceae</taxon>
        <taxon>Grewioideae</taxon>
        <taxon>Apeibeae</taxon>
        <taxon>Corchorus</taxon>
    </lineage>
</organism>
<name>A0A1R3JEV8_9ROSI</name>